<keyword evidence="3" id="KW-1185">Reference proteome</keyword>
<accession>I5C191</accession>
<dbReference type="AlphaFoldDB" id="I5C191"/>
<proteinExistence type="predicted"/>
<name>I5C191_9BACT</name>
<dbReference type="Proteomes" id="UP000005551">
    <property type="component" value="Unassembled WGS sequence"/>
</dbReference>
<evidence type="ECO:0000313" key="3">
    <source>
        <dbReference type="Proteomes" id="UP000005551"/>
    </source>
</evidence>
<feature type="signal peptide" evidence="1">
    <location>
        <begin position="1"/>
        <end position="22"/>
    </location>
</feature>
<comment type="caution">
    <text evidence="2">The sequence shown here is derived from an EMBL/GenBank/DDBJ whole genome shotgun (WGS) entry which is preliminary data.</text>
</comment>
<dbReference type="EMBL" id="AJYA01000029">
    <property type="protein sequence ID" value="EIM75593.1"/>
    <property type="molecule type" value="Genomic_DNA"/>
</dbReference>
<evidence type="ECO:0000256" key="1">
    <source>
        <dbReference type="SAM" id="SignalP"/>
    </source>
</evidence>
<keyword evidence="1" id="KW-0732">Signal</keyword>
<feature type="chain" id="PRO_5003699859" evidence="1">
    <location>
        <begin position="23"/>
        <end position="199"/>
    </location>
</feature>
<dbReference type="STRING" id="1189621.A3SI_13198"/>
<reference evidence="2 3" key="1">
    <citation type="submission" date="2012-05" db="EMBL/GenBank/DDBJ databases">
        <title>Genome sequence of Nitritalea halalkaliphila LW7.</title>
        <authorList>
            <person name="Jangir P.K."/>
            <person name="Singh A."/>
            <person name="Shivaji S."/>
            <person name="Sharma R."/>
        </authorList>
    </citation>
    <scope>NUCLEOTIDE SEQUENCE [LARGE SCALE GENOMIC DNA]</scope>
    <source>
        <strain evidence="2 3">LW7</strain>
    </source>
</reference>
<protein>
    <submittedName>
        <fullName evidence="2">Uncharacterized protein</fullName>
    </submittedName>
</protein>
<gene>
    <name evidence="2" type="ORF">A3SI_13198</name>
</gene>
<sequence>MNKLYTLFFSAALLLTALGAQAQQQVTNDMELGDRAFYNCWAFLGFVVNNSIPMNGSFSARSGQVTNNVNLTAQALGTPWIRLAAGDISFKVRTDGNPATNRRVLVSYIPVDTNVPSQNGTPITFFTQEFSNPRFTDVTTLTVPVPAAIVGQTHRILISFLGEGGTGRMGVDDIVIPGEFWLIRPTTVCRKWPLLFLRM</sequence>
<evidence type="ECO:0000313" key="2">
    <source>
        <dbReference type="EMBL" id="EIM75593.1"/>
    </source>
</evidence>
<organism evidence="2 3">
    <name type="scientific">Nitritalea halalkaliphila LW7</name>
    <dbReference type="NCBI Taxonomy" id="1189621"/>
    <lineage>
        <taxon>Bacteria</taxon>
        <taxon>Pseudomonadati</taxon>
        <taxon>Bacteroidota</taxon>
        <taxon>Cytophagia</taxon>
        <taxon>Cytophagales</taxon>
        <taxon>Cyclobacteriaceae</taxon>
        <taxon>Nitritalea</taxon>
    </lineage>
</organism>